<keyword evidence="4 9" id="KW-0805">Transcription regulation</keyword>
<reference evidence="13" key="1">
    <citation type="submission" date="2024-02" db="UniProtKB">
        <authorList>
            <consortium name="WormBaseParasite"/>
        </authorList>
    </citation>
    <scope>IDENTIFICATION</scope>
</reference>
<dbReference type="GO" id="GO:0008270">
    <property type="term" value="F:zinc ion binding"/>
    <property type="evidence" value="ECO:0007669"/>
    <property type="project" value="UniProtKB-KW"/>
</dbReference>
<dbReference type="PANTHER" id="PTHR47630:SF6">
    <property type="entry name" value="NUCLEAR HORMONE RECEPTOR FAMILY"/>
    <property type="match status" value="1"/>
</dbReference>
<evidence type="ECO:0000256" key="6">
    <source>
        <dbReference type="ARBA" id="ARBA00023163"/>
    </source>
</evidence>
<dbReference type="InterPro" id="IPR001628">
    <property type="entry name" value="Znf_hrmn_rcpt"/>
</dbReference>
<feature type="domain" description="Nuclear receptor" evidence="11">
    <location>
        <begin position="46"/>
        <end position="118"/>
    </location>
</feature>
<evidence type="ECO:0000256" key="2">
    <source>
        <dbReference type="ARBA" id="ARBA00022771"/>
    </source>
</evidence>
<dbReference type="Gene3D" id="1.10.565.10">
    <property type="entry name" value="Retinoid X Receptor"/>
    <property type="match status" value="1"/>
</dbReference>
<dbReference type="InterPro" id="IPR013088">
    <property type="entry name" value="Znf_NHR/GATA"/>
</dbReference>
<evidence type="ECO:0000259" key="11">
    <source>
        <dbReference type="PROSITE" id="PS51030"/>
    </source>
</evidence>
<proteinExistence type="inferred from homology"/>
<keyword evidence="12" id="KW-1185">Reference proteome</keyword>
<dbReference type="PROSITE" id="PS51030">
    <property type="entry name" value="NUCLEAR_REC_DBD_2"/>
    <property type="match status" value="1"/>
</dbReference>
<keyword evidence="6 9" id="KW-0804">Transcription</keyword>
<evidence type="ECO:0000256" key="8">
    <source>
        <dbReference type="ARBA" id="ARBA00023242"/>
    </source>
</evidence>
<dbReference type="Gene3D" id="3.30.50.10">
    <property type="entry name" value="Erythroid Transcription Factor GATA-1, subunit A"/>
    <property type="match status" value="1"/>
</dbReference>
<sequence length="463" mass="51745">MSLRGDSEGGCGGGESPSSSPHPGSPSRWDREGSSGGSINTAESSSTMCTVCSKTPARNNYGGICCSSCKIFFLRAATKGYQPSCRQVERCHFTSNKCKGCRYAKCLEVGMVPEMTGRREGCNRRRRAEEKFQRQGKKVYWRVKEGRGESVDSSSSSSCVSIASSLPSIQKMTYLKIQNDPLPKQPPDDQSMTVIIKELIDLEKFCLNETENDDSMNSLTFKYNFDLSFADLLAEPTLVCPRISAGFTDAKLSPFTPPDAMARRCARVMLYMADWMREIDEIQNISHSNRSRVCCGGIHSLIPLLVAFHTHKHRYEMLPIGLGYLFDGKTMGKDHDGLDSKFFEKAHSLIFDHILKIFRDVSFDIEEFVLLKNVILFSNSHGLPENDARIVRAARRKYEELLAWRVCSKTGNESLAQTRILKIFGLCPIFTNFGTLCKAFITLCLLRNLTGLSGKLIAELNFA</sequence>
<dbReference type="PANTHER" id="PTHR47630">
    <property type="entry name" value="NUCLEAR HORMONE RECEPTOR FAMILY-RELATED-RELATED"/>
    <property type="match status" value="1"/>
</dbReference>
<evidence type="ECO:0000256" key="10">
    <source>
        <dbReference type="SAM" id="MobiDB-lite"/>
    </source>
</evidence>
<evidence type="ECO:0000256" key="5">
    <source>
        <dbReference type="ARBA" id="ARBA00023125"/>
    </source>
</evidence>
<dbReference type="SUPFAM" id="SSF57716">
    <property type="entry name" value="Glucocorticoid receptor-like (DNA-binding domain)"/>
    <property type="match status" value="1"/>
</dbReference>
<evidence type="ECO:0000313" key="13">
    <source>
        <dbReference type="WBParaSite" id="MBELARI_LOCUS11466"/>
    </source>
</evidence>
<evidence type="ECO:0000256" key="7">
    <source>
        <dbReference type="ARBA" id="ARBA00023170"/>
    </source>
</evidence>
<evidence type="ECO:0000256" key="9">
    <source>
        <dbReference type="RuleBase" id="RU004334"/>
    </source>
</evidence>
<keyword evidence="7 9" id="KW-0675">Receptor</keyword>
<dbReference type="Pfam" id="PF00104">
    <property type="entry name" value="Hormone_recep"/>
    <property type="match status" value="1"/>
</dbReference>
<dbReference type="AlphaFoldDB" id="A0AAF3J245"/>
<keyword evidence="5 9" id="KW-0238">DNA-binding</keyword>
<dbReference type="SMART" id="SM00430">
    <property type="entry name" value="HOLI"/>
    <property type="match status" value="1"/>
</dbReference>
<dbReference type="SMART" id="SM00399">
    <property type="entry name" value="ZnF_C4"/>
    <property type="match status" value="1"/>
</dbReference>
<dbReference type="Proteomes" id="UP000887575">
    <property type="component" value="Unassembled WGS sequence"/>
</dbReference>
<dbReference type="InterPro" id="IPR000536">
    <property type="entry name" value="Nucl_hrmn_rcpt_lig-bd"/>
</dbReference>
<dbReference type="PROSITE" id="PS00031">
    <property type="entry name" value="NUCLEAR_REC_DBD_1"/>
    <property type="match status" value="1"/>
</dbReference>
<evidence type="ECO:0000256" key="3">
    <source>
        <dbReference type="ARBA" id="ARBA00022833"/>
    </source>
</evidence>
<organism evidence="12 13">
    <name type="scientific">Mesorhabditis belari</name>
    <dbReference type="NCBI Taxonomy" id="2138241"/>
    <lineage>
        <taxon>Eukaryota</taxon>
        <taxon>Metazoa</taxon>
        <taxon>Ecdysozoa</taxon>
        <taxon>Nematoda</taxon>
        <taxon>Chromadorea</taxon>
        <taxon>Rhabditida</taxon>
        <taxon>Rhabditina</taxon>
        <taxon>Rhabditomorpha</taxon>
        <taxon>Rhabditoidea</taxon>
        <taxon>Rhabditidae</taxon>
        <taxon>Mesorhabditinae</taxon>
        <taxon>Mesorhabditis</taxon>
    </lineage>
</organism>
<dbReference type="PRINTS" id="PR00047">
    <property type="entry name" value="STROIDFINGER"/>
</dbReference>
<feature type="compositionally biased region" description="Low complexity" evidence="10">
    <location>
        <begin position="16"/>
        <end position="27"/>
    </location>
</feature>
<dbReference type="WBParaSite" id="MBELARI_LOCUS11466">
    <property type="protein sequence ID" value="MBELARI_LOCUS11466"/>
    <property type="gene ID" value="MBELARI_LOCUS11466"/>
</dbReference>
<dbReference type="Pfam" id="PF00105">
    <property type="entry name" value="zf-C4"/>
    <property type="match status" value="1"/>
</dbReference>
<keyword evidence="8 9" id="KW-0539">Nucleus</keyword>
<evidence type="ECO:0000313" key="12">
    <source>
        <dbReference type="Proteomes" id="UP000887575"/>
    </source>
</evidence>
<protein>
    <recommendedName>
        <fullName evidence="11">Nuclear receptor domain-containing protein</fullName>
    </recommendedName>
</protein>
<evidence type="ECO:0000256" key="1">
    <source>
        <dbReference type="ARBA" id="ARBA00022723"/>
    </source>
</evidence>
<evidence type="ECO:0000256" key="4">
    <source>
        <dbReference type="ARBA" id="ARBA00023015"/>
    </source>
</evidence>
<comment type="similarity">
    <text evidence="9">Belongs to the nuclear hormone receptor family.</text>
</comment>
<dbReference type="InterPro" id="IPR035500">
    <property type="entry name" value="NHR-like_dom_sf"/>
</dbReference>
<keyword evidence="1 9" id="KW-0479">Metal-binding</keyword>
<accession>A0AAF3J245</accession>
<keyword evidence="2 9" id="KW-0863">Zinc-finger</keyword>
<feature type="region of interest" description="Disordered" evidence="10">
    <location>
        <begin position="1"/>
        <end position="43"/>
    </location>
</feature>
<dbReference type="GO" id="GO:0003700">
    <property type="term" value="F:DNA-binding transcription factor activity"/>
    <property type="evidence" value="ECO:0007669"/>
    <property type="project" value="InterPro"/>
</dbReference>
<dbReference type="InterPro" id="IPR052499">
    <property type="entry name" value="C.elegans_NHRs"/>
</dbReference>
<keyword evidence="3 9" id="KW-0862">Zinc</keyword>
<name>A0AAF3J245_9BILA</name>
<comment type="subcellular location">
    <subcellularLocation>
        <location evidence="9">Nucleus</location>
    </subcellularLocation>
</comment>
<dbReference type="GO" id="GO:0005634">
    <property type="term" value="C:nucleus"/>
    <property type="evidence" value="ECO:0007669"/>
    <property type="project" value="UniProtKB-SubCell"/>
</dbReference>
<dbReference type="SUPFAM" id="SSF48508">
    <property type="entry name" value="Nuclear receptor ligand-binding domain"/>
    <property type="match status" value="1"/>
</dbReference>
<dbReference type="GO" id="GO:0043565">
    <property type="term" value="F:sequence-specific DNA binding"/>
    <property type="evidence" value="ECO:0007669"/>
    <property type="project" value="InterPro"/>
</dbReference>